<evidence type="ECO:0008006" key="3">
    <source>
        <dbReference type="Google" id="ProtNLM"/>
    </source>
</evidence>
<organism evidence="1 2">
    <name type="scientific">Desulfobotulus mexicanus</name>
    <dbReference type="NCBI Taxonomy" id="2586642"/>
    <lineage>
        <taxon>Bacteria</taxon>
        <taxon>Pseudomonadati</taxon>
        <taxon>Thermodesulfobacteriota</taxon>
        <taxon>Desulfobacteria</taxon>
        <taxon>Desulfobacterales</taxon>
        <taxon>Desulfobacteraceae</taxon>
        <taxon>Desulfobotulus</taxon>
    </lineage>
</organism>
<dbReference type="InterPro" id="IPR011990">
    <property type="entry name" value="TPR-like_helical_dom_sf"/>
</dbReference>
<name>A0A5S5MC79_9BACT</name>
<reference evidence="1 2" key="1">
    <citation type="submission" date="2019-06" db="EMBL/GenBank/DDBJ databases">
        <title>Desulfobotulus mexicanus sp. nov., a novel sulfate-reducing bacterium isolated from the sediment of an alkaline crater lake in Mexico.</title>
        <authorList>
            <person name="Hirschler-Rea A."/>
        </authorList>
    </citation>
    <scope>NUCLEOTIDE SEQUENCE [LARGE SCALE GENOMIC DNA]</scope>
    <source>
        <strain evidence="1 2">PAR22N</strain>
    </source>
</reference>
<evidence type="ECO:0000313" key="1">
    <source>
        <dbReference type="EMBL" id="TYT73323.1"/>
    </source>
</evidence>
<dbReference type="AlphaFoldDB" id="A0A5S5MC79"/>
<proteinExistence type="predicted"/>
<dbReference type="OrthoDB" id="5334568at2"/>
<dbReference type="SUPFAM" id="SSF48452">
    <property type="entry name" value="TPR-like"/>
    <property type="match status" value="1"/>
</dbReference>
<evidence type="ECO:0000313" key="2">
    <source>
        <dbReference type="Proteomes" id="UP000321899"/>
    </source>
</evidence>
<sequence>MFVLRGGGLDIIDFLSLCKDYQRHGLFAQAVEGYKEILKKNSSNTEALHYMGMALIQMKDICGLELVKKSLIINPSNEKFLHNYKIALKLISSF</sequence>
<gene>
    <name evidence="1" type="ORF">FIM25_15745</name>
</gene>
<protein>
    <recommendedName>
        <fullName evidence="3">Tetratricopeptide repeat protein</fullName>
    </recommendedName>
</protein>
<dbReference type="Gene3D" id="1.25.40.1040">
    <property type="match status" value="1"/>
</dbReference>
<dbReference type="RefSeq" id="WP_139450815.1">
    <property type="nucleotide sequence ID" value="NZ_VDMB01000035.1"/>
</dbReference>
<accession>A0A5S5MC79</accession>
<dbReference type="EMBL" id="VDMB01000035">
    <property type="protein sequence ID" value="TYT73323.1"/>
    <property type="molecule type" value="Genomic_DNA"/>
</dbReference>
<keyword evidence="2" id="KW-1185">Reference proteome</keyword>
<dbReference type="Proteomes" id="UP000321899">
    <property type="component" value="Unassembled WGS sequence"/>
</dbReference>
<comment type="caution">
    <text evidence="1">The sequence shown here is derived from an EMBL/GenBank/DDBJ whole genome shotgun (WGS) entry which is preliminary data.</text>
</comment>